<dbReference type="Proteomes" id="UP000465304">
    <property type="component" value="Unassembled WGS sequence"/>
</dbReference>
<gene>
    <name evidence="1" type="ORF">MHIP_40320</name>
</gene>
<dbReference type="AlphaFoldDB" id="A0A7I9ZRR8"/>
<organism evidence="1 2">
    <name type="scientific">Mycolicibacterium hippocampi</name>
    <dbReference type="NCBI Taxonomy" id="659824"/>
    <lineage>
        <taxon>Bacteria</taxon>
        <taxon>Bacillati</taxon>
        <taxon>Actinomycetota</taxon>
        <taxon>Actinomycetes</taxon>
        <taxon>Mycobacteriales</taxon>
        <taxon>Mycobacteriaceae</taxon>
        <taxon>Mycolicibacterium</taxon>
    </lineage>
</organism>
<protein>
    <submittedName>
        <fullName evidence="1">Uncharacterized protein</fullName>
    </submittedName>
</protein>
<reference evidence="1 2" key="1">
    <citation type="journal article" date="2019" name="Emerg. Microbes Infect.">
        <title>Comprehensive subspecies identification of 175 nontuberculous mycobacteria species based on 7547 genomic profiles.</title>
        <authorList>
            <person name="Matsumoto Y."/>
            <person name="Kinjo T."/>
            <person name="Motooka D."/>
            <person name="Nabeya D."/>
            <person name="Jung N."/>
            <person name="Uechi K."/>
            <person name="Horii T."/>
            <person name="Iida T."/>
            <person name="Fujita J."/>
            <person name="Nakamura S."/>
        </authorList>
    </citation>
    <scope>NUCLEOTIDE SEQUENCE [LARGE SCALE GENOMIC DNA]</scope>
    <source>
        <strain evidence="1 2">JCM 30996</strain>
    </source>
</reference>
<accession>A0A7I9ZRR8</accession>
<keyword evidence="2" id="KW-1185">Reference proteome</keyword>
<comment type="caution">
    <text evidence="1">The sequence shown here is derived from an EMBL/GenBank/DDBJ whole genome shotgun (WGS) entry which is preliminary data.</text>
</comment>
<sequence length="119" mass="12863">MAPRGDLDRGGRVGDTRVAAACETSLNVDRQCSSYKTSYTVAMADTITFRPDEDTVKALEILTKDGAAVSAVVRSALIDAARRKASAAIRAEAERLAADESDRAEAMQVLRDMETLRAW</sequence>
<dbReference type="EMBL" id="BLLB01000002">
    <property type="protein sequence ID" value="GFH03549.1"/>
    <property type="molecule type" value="Genomic_DNA"/>
</dbReference>
<evidence type="ECO:0000313" key="2">
    <source>
        <dbReference type="Proteomes" id="UP000465304"/>
    </source>
</evidence>
<proteinExistence type="predicted"/>
<name>A0A7I9ZRR8_9MYCO</name>
<evidence type="ECO:0000313" key="1">
    <source>
        <dbReference type="EMBL" id="GFH03549.1"/>
    </source>
</evidence>